<feature type="transmembrane region" description="Helical" evidence="5">
    <location>
        <begin position="12"/>
        <end position="31"/>
    </location>
</feature>
<dbReference type="Proteomes" id="UP000291130">
    <property type="component" value="Chromosome"/>
</dbReference>
<dbReference type="KEGG" id="ptk:EXN22_16830"/>
<protein>
    <submittedName>
        <fullName evidence="7">MFS transporter</fullName>
    </submittedName>
</protein>
<feature type="transmembrane region" description="Helical" evidence="5">
    <location>
        <begin position="363"/>
        <end position="387"/>
    </location>
</feature>
<feature type="transmembrane region" description="Helical" evidence="5">
    <location>
        <begin position="466"/>
        <end position="489"/>
    </location>
</feature>
<evidence type="ECO:0000256" key="3">
    <source>
        <dbReference type="ARBA" id="ARBA00022989"/>
    </source>
</evidence>
<feature type="transmembrane region" description="Helical" evidence="5">
    <location>
        <begin position="110"/>
        <end position="129"/>
    </location>
</feature>
<evidence type="ECO:0000256" key="1">
    <source>
        <dbReference type="ARBA" id="ARBA00004141"/>
    </source>
</evidence>
<feature type="transmembrane region" description="Helical" evidence="5">
    <location>
        <begin position="332"/>
        <end position="351"/>
    </location>
</feature>
<dbReference type="SUPFAM" id="SSF103473">
    <property type="entry name" value="MFS general substrate transporter"/>
    <property type="match status" value="1"/>
</dbReference>
<feature type="transmembrane region" description="Helical" evidence="5">
    <location>
        <begin position="51"/>
        <end position="70"/>
    </location>
</feature>
<proteinExistence type="predicted"/>
<evidence type="ECO:0000256" key="5">
    <source>
        <dbReference type="SAM" id="Phobius"/>
    </source>
</evidence>
<dbReference type="Gene3D" id="1.20.1250.20">
    <property type="entry name" value="MFS general substrate transporter like domains"/>
    <property type="match status" value="1"/>
</dbReference>
<dbReference type="Pfam" id="PF07690">
    <property type="entry name" value="MFS_1"/>
    <property type="match status" value="1"/>
</dbReference>
<feature type="transmembrane region" description="Helical" evidence="5">
    <location>
        <begin position="269"/>
        <end position="290"/>
    </location>
</feature>
<organism evidence="7 8">
    <name type="scientific">Pseudomonas tructae</name>
    <dbReference type="NCBI Taxonomy" id="2518644"/>
    <lineage>
        <taxon>Bacteria</taxon>
        <taxon>Pseudomonadati</taxon>
        <taxon>Pseudomonadota</taxon>
        <taxon>Gammaproteobacteria</taxon>
        <taxon>Pseudomonadales</taxon>
        <taxon>Pseudomonadaceae</taxon>
        <taxon>Pseudomonas</taxon>
    </lineage>
</organism>
<dbReference type="PROSITE" id="PS50850">
    <property type="entry name" value="MFS"/>
    <property type="match status" value="1"/>
</dbReference>
<reference evidence="7 8" key="1">
    <citation type="submission" date="2019-02" db="EMBL/GenBank/DDBJ databases">
        <title>Complete genome sequence of Pseudomonas sp. SNU WT1 isolated from rainbow trout.</title>
        <authorList>
            <person name="Oh W.T."/>
            <person name="Park S.C."/>
        </authorList>
    </citation>
    <scope>NUCLEOTIDE SEQUENCE [LARGE SCALE GENOMIC DNA]</scope>
    <source>
        <strain evidence="7 8">SNU WT1</strain>
    </source>
</reference>
<dbReference type="GO" id="GO:0016020">
    <property type="term" value="C:membrane"/>
    <property type="evidence" value="ECO:0007669"/>
    <property type="project" value="UniProtKB-SubCell"/>
</dbReference>
<dbReference type="AlphaFoldDB" id="A0A411MKE4"/>
<dbReference type="PROSITE" id="PS00216">
    <property type="entry name" value="SUGAR_TRANSPORT_1"/>
    <property type="match status" value="1"/>
</dbReference>
<feature type="domain" description="Major facilitator superfamily (MFS) profile" evidence="6">
    <location>
        <begin position="16"/>
        <end position="492"/>
    </location>
</feature>
<feature type="transmembrane region" description="Helical" evidence="5">
    <location>
        <begin position="302"/>
        <end position="325"/>
    </location>
</feature>
<accession>A0A411MKE4</accession>
<gene>
    <name evidence="7" type="ORF">EXN22_16830</name>
</gene>
<keyword evidence="2 5" id="KW-0812">Transmembrane</keyword>
<keyword evidence="8" id="KW-1185">Reference proteome</keyword>
<dbReference type="InterPro" id="IPR036259">
    <property type="entry name" value="MFS_trans_sf"/>
</dbReference>
<feature type="transmembrane region" description="Helical" evidence="5">
    <location>
        <begin position="168"/>
        <end position="186"/>
    </location>
</feature>
<dbReference type="EMBL" id="CP035952">
    <property type="protein sequence ID" value="QBF27273.1"/>
    <property type="molecule type" value="Genomic_DNA"/>
</dbReference>
<dbReference type="PANTHER" id="PTHR42718">
    <property type="entry name" value="MAJOR FACILITATOR SUPERFAMILY MULTIDRUG TRANSPORTER MFSC"/>
    <property type="match status" value="1"/>
</dbReference>
<keyword evidence="4 5" id="KW-0472">Membrane</keyword>
<dbReference type="InterPro" id="IPR005829">
    <property type="entry name" value="Sugar_transporter_CS"/>
</dbReference>
<sequence>MDQATDQSLPTSCYAVLAAICLAALVLPLSFTGGAVATPAIGKAFNAEPSSLTWITNAFMLSFGSLLMAAGTLSDIYGRKRLFTGGLLLFVIVSLLLSIAPGIVCLDALRAVQGIAAAAALASGSAALAQAFEGHARTRAFSLLGSTFGLGLAFGPLLSGLLIEQFGWRSIFITTAVLASLSLLVARSHMRESKVIDAQAPDLPGIVSFSTLLVLFTSAIIFAPQYGWTSPLILALLAGALLSALALVKVELRSRQPMLELSLLKHPRFLGVQILPIGTCYCYIVLIVLLPLRLIGVEGLTALHSGLLMLALSAPMLGVPMLAAWLTRWVSVGRLCAAGFLLAAAGLYALARVDSDDHLHGVLAMLLIGVGTGLPWGLMDGLAVSLVPKEQAGMAAGIFNTSRVAGEGVALAITFALLSALIGNNLSQALPHADYSELAQRLAMGDLSQRQGLDPLLLKTAYRQGFSTLLLILSAFTVLSAGATLLLLLTPNTAHPSPVPRRSERH</sequence>
<dbReference type="RefSeq" id="WP_130265135.1">
    <property type="nucleotide sequence ID" value="NZ_CP035952.1"/>
</dbReference>
<evidence type="ECO:0000313" key="7">
    <source>
        <dbReference type="EMBL" id="QBF27273.1"/>
    </source>
</evidence>
<evidence type="ECO:0000256" key="2">
    <source>
        <dbReference type="ARBA" id="ARBA00022692"/>
    </source>
</evidence>
<feature type="transmembrane region" description="Helical" evidence="5">
    <location>
        <begin position="141"/>
        <end position="162"/>
    </location>
</feature>
<comment type="subcellular location">
    <subcellularLocation>
        <location evidence="1">Membrane</location>
        <topology evidence="1">Multi-pass membrane protein</topology>
    </subcellularLocation>
</comment>
<feature type="transmembrane region" description="Helical" evidence="5">
    <location>
        <begin position="206"/>
        <end position="226"/>
    </location>
</feature>
<evidence type="ECO:0000259" key="6">
    <source>
        <dbReference type="PROSITE" id="PS50850"/>
    </source>
</evidence>
<keyword evidence="3 5" id="KW-1133">Transmembrane helix</keyword>
<dbReference type="PANTHER" id="PTHR42718:SF49">
    <property type="entry name" value="EXPORT PROTEIN"/>
    <property type="match status" value="1"/>
</dbReference>
<dbReference type="InterPro" id="IPR020846">
    <property type="entry name" value="MFS_dom"/>
</dbReference>
<dbReference type="GO" id="GO:0022857">
    <property type="term" value="F:transmembrane transporter activity"/>
    <property type="evidence" value="ECO:0007669"/>
    <property type="project" value="InterPro"/>
</dbReference>
<feature type="transmembrane region" description="Helical" evidence="5">
    <location>
        <begin position="408"/>
        <end position="426"/>
    </location>
</feature>
<dbReference type="OrthoDB" id="2412976at2"/>
<evidence type="ECO:0000313" key="8">
    <source>
        <dbReference type="Proteomes" id="UP000291130"/>
    </source>
</evidence>
<dbReference type="Gene3D" id="1.20.1720.10">
    <property type="entry name" value="Multidrug resistance protein D"/>
    <property type="match status" value="1"/>
</dbReference>
<name>A0A411MKE4_9PSED</name>
<dbReference type="CDD" id="cd17321">
    <property type="entry name" value="MFS_MMR_MDR_like"/>
    <property type="match status" value="1"/>
</dbReference>
<feature type="transmembrane region" description="Helical" evidence="5">
    <location>
        <begin position="232"/>
        <end position="248"/>
    </location>
</feature>
<dbReference type="InterPro" id="IPR011701">
    <property type="entry name" value="MFS"/>
</dbReference>
<evidence type="ECO:0000256" key="4">
    <source>
        <dbReference type="ARBA" id="ARBA00023136"/>
    </source>
</evidence>
<feature type="transmembrane region" description="Helical" evidence="5">
    <location>
        <begin position="82"/>
        <end position="104"/>
    </location>
</feature>